<keyword evidence="5" id="KW-1185">Reference proteome</keyword>
<dbReference type="EMBL" id="JBHSHP010000023">
    <property type="protein sequence ID" value="MFC4755244.1"/>
    <property type="molecule type" value="Genomic_DNA"/>
</dbReference>
<evidence type="ECO:0000256" key="3">
    <source>
        <dbReference type="SAM" id="MobiDB-lite"/>
    </source>
</evidence>
<reference evidence="5" key="1">
    <citation type="journal article" date="2019" name="Int. J. Syst. Evol. Microbiol.">
        <title>The Global Catalogue of Microorganisms (GCM) 10K type strain sequencing project: providing services to taxonomists for standard genome sequencing and annotation.</title>
        <authorList>
            <consortium name="The Broad Institute Genomics Platform"/>
            <consortium name="The Broad Institute Genome Sequencing Center for Infectious Disease"/>
            <person name="Wu L."/>
            <person name="Ma J."/>
        </authorList>
    </citation>
    <scope>NUCLEOTIDE SEQUENCE [LARGE SCALE GENOMIC DNA]</scope>
    <source>
        <strain evidence="5">JCM 11882</strain>
    </source>
</reference>
<dbReference type="PROSITE" id="PS50935">
    <property type="entry name" value="SSB"/>
    <property type="match status" value="1"/>
</dbReference>
<organism evidence="4 5">
    <name type="scientific">Dietzia aurantiaca</name>
    <dbReference type="NCBI Taxonomy" id="983873"/>
    <lineage>
        <taxon>Bacteria</taxon>
        <taxon>Bacillati</taxon>
        <taxon>Actinomycetota</taxon>
        <taxon>Actinomycetes</taxon>
        <taxon>Mycobacteriales</taxon>
        <taxon>Dietziaceae</taxon>
        <taxon>Dietzia</taxon>
    </lineage>
</organism>
<sequence>MNETQTTVRGTIITDPVTRRVGDDEVFTFRVASNTRYQDRNSGEWKTGGTLYFSANCWGKLAQRTAGRLFKGDAVLVHGRLLTNEYEREGRVQRDLEMRVSAIGPDMSRMDVTAKRVRVDPVEPGPGGPREGGETGADAMSIGSVSGDDADGESSGDADARGLRGLGGAASDLSEERSGMDELAAATPA</sequence>
<dbReference type="Gene3D" id="2.40.50.140">
    <property type="entry name" value="Nucleic acid-binding proteins"/>
    <property type="match status" value="1"/>
</dbReference>
<evidence type="ECO:0000313" key="4">
    <source>
        <dbReference type="EMBL" id="MFC4755244.1"/>
    </source>
</evidence>
<dbReference type="GO" id="GO:0003677">
    <property type="term" value="F:DNA binding"/>
    <property type="evidence" value="ECO:0007669"/>
    <property type="project" value="UniProtKB-KW"/>
</dbReference>
<feature type="region of interest" description="Disordered" evidence="3">
    <location>
        <begin position="115"/>
        <end position="189"/>
    </location>
</feature>
<gene>
    <name evidence="4" type="ORF">ACFO7U_10690</name>
</gene>
<dbReference type="Pfam" id="PF00436">
    <property type="entry name" value="SSB"/>
    <property type="match status" value="1"/>
</dbReference>
<accession>A0ABV9PS12</accession>
<evidence type="ECO:0000256" key="1">
    <source>
        <dbReference type="ARBA" id="ARBA00023125"/>
    </source>
</evidence>
<evidence type="ECO:0000256" key="2">
    <source>
        <dbReference type="PROSITE-ProRule" id="PRU00252"/>
    </source>
</evidence>
<proteinExistence type="predicted"/>
<dbReference type="InterPro" id="IPR000424">
    <property type="entry name" value="Primosome_PriB/ssb"/>
</dbReference>
<name>A0ABV9PS12_9ACTN</name>
<comment type="caution">
    <text evidence="4">The sequence shown here is derived from an EMBL/GenBank/DDBJ whole genome shotgun (WGS) entry which is preliminary data.</text>
</comment>
<dbReference type="Proteomes" id="UP001595836">
    <property type="component" value="Unassembled WGS sequence"/>
</dbReference>
<dbReference type="RefSeq" id="WP_344989499.1">
    <property type="nucleotide sequence ID" value="NZ_BAABCD010000008.1"/>
</dbReference>
<dbReference type="SUPFAM" id="SSF50249">
    <property type="entry name" value="Nucleic acid-binding proteins"/>
    <property type="match status" value="1"/>
</dbReference>
<keyword evidence="1 2" id="KW-0238">DNA-binding</keyword>
<protein>
    <submittedName>
        <fullName evidence="4">Single-stranded DNA-binding protein</fullName>
    </submittedName>
</protein>
<evidence type="ECO:0000313" key="5">
    <source>
        <dbReference type="Proteomes" id="UP001595836"/>
    </source>
</evidence>
<dbReference type="InterPro" id="IPR012340">
    <property type="entry name" value="NA-bd_OB-fold"/>
</dbReference>
<dbReference type="CDD" id="cd04496">
    <property type="entry name" value="SSB_OBF"/>
    <property type="match status" value="1"/>
</dbReference>